<dbReference type="GO" id="GO:0004129">
    <property type="term" value="F:cytochrome-c oxidase activity"/>
    <property type="evidence" value="ECO:0007669"/>
    <property type="project" value="InterPro"/>
</dbReference>
<dbReference type="Proteomes" id="UP001214576">
    <property type="component" value="Unassembled WGS sequence"/>
</dbReference>
<dbReference type="EMBL" id="JAKZEL010000023">
    <property type="protein sequence ID" value="KAI4531363.1"/>
    <property type="molecule type" value="Genomic_DNA"/>
</dbReference>
<feature type="transmembrane region" description="Helical" evidence="5">
    <location>
        <begin position="60"/>
        <end position="78"/>
    </location>
</feature>
<evidence type="ECO:0000313" key="11">
    <source>
        <dbReference type="Proteomes" id="UP001214576"/>
    </source>
</evidence>
<gene>
    <name evidence="7" type="ORF">MG293_017876</name>
    <name evidence="8" type="ORF">MG293_017877</name>
    <name evidence="9" type="ORF">MG293_017878</name>
    <name evidence="10" type="ORF">MG293_017881</name>
</gene>
<evidence type="ECO:0000256" key="2">
    <source>
        <dbReference type="ARBA" id="ARBA00022692"/>
    </source>
</evidence>
<accession>A0AAD4TRM3</accession>
<dbReference type="Pfam" id="PF00510">
    <property type="entry name" value="COX3"/>
    <property type="match status" value="1"/>
</dbReference>
<evidence type="ECO:0000313" key="7">
    <source>
        <dbReference type="EMBL" id="KAI4531362.1"/>
    </source>
</evidence>
<evidence type="ECO:0000259" key="6">
    <source>
        <dbReference type="Pfam" id="PF00510"/>
    </source>
</evidence>
<comment type="subcellular location">
    <subcellularLocation>
        <location evidence="1">Membrane</location>
        <topology evidence="1">Multi-pass membrane protein</topology>
    </subcellularLocation>
</comment>
<keyword evidence="11" id="KW-1185">Reference proteome</keyword>
<dbReference type="GO" id="GO:0016020">
    <property type="term" value="C:membrane"/>
    <property type="evidence" value="ECO:0007669"/>
    <property type="project" value="UniProtKB-SubCell"/>
</dbReference>
<dbReference type="InterPro" id="IPR035973">
    <property type="entry name" value="Cyt_c_oxidase_su3-like_sf"/>
</dbReference>
<sequence length="114" mass="12872">MHCLSSSQPSRWKSSGYSGNPFYFSLFRRLPLLQTSGFYQALLTTSDEGYKSTLVTATGFHGLSMIVGFAFIIILFLIPAKLSVYFLITILSLMVFRAIMDFPIYLHLSVRVLC</sequence>
<dbReference type="AlphaFoldDB" id="A0AAD4TRM3"/>
<keyword evidence="3 5" id="KW-1133">Transmembrane helix</keyword>
<feature type="transmembrane region" description="Helical" evidence="5">
    <location>
        <begin position="84"/>
        <end position="106"/>
    </location>
</feature>
<dbReference type="SUPFAM" id="SSF81452">
    <property type="entry name" value="Cytochrome c oxidase subunit III-like"/>
    <property type="match status" value="1"/>
</dbReference>
<feature type="domain" description="Heme-copper oxidase subunit III family profile" evidence="6">
    <location>
        <begin position="32"/>
        <end position="77"/>
    </location>
</feature>
<name>A0AAD4TRM3_OVIAM</name>
<dbReference type="EMBL" id="JAKZEL010000023">
    <property type="protein sequence ID" value="KAI4531367.1"/>
    <property type="molecule type" value="Genomic_DNA"/>
</dbReference>
<evidence type="ECO:0000313" key="8">
    <source>
        <dbReference type="EMBL" id="KAI4531363.1"/>
    </source>
</evidence>
<evidence type="ECO:0000256" key="5">
    <source>
        <dbReference type="SAM" id="Phobius"/>
    </source>
</evidence>
<evidence type="ECO:0000256" key="3">
    <source>
        <dbReference type="ARBA" id="ARBA00022989"/>
    </source>
</evidence>
<proteinExistence type="predicted"/>
<evidence type="ECO:0000313" key="9">
    <source>
        <dbReference type="EMBL" id="KAI4531364.1"/>
    </source>
</evidence>
<reference evidence="10" key="1">
    <citation type="submission" date="2022-03" db="EMBL/GenBank/DDBJ databases">
        <title>Genomic analyses of argali, domestic sheep and their hybrids provide insights into chromosomal evolution, heterosis and genetic basis of agronomic traits.</title>
        <authorList>
            <person name="Li M."/>
        </authorList>
    </citation>
    <scope>NUCLEOTIDE SEQUENCE</scope>
    <source>
        <strain evidence="10">CAU-MHL-2022a</strain>
        <tissue evidence="10">Skin</tissue>
    </source>
</reference>
<dbReference type="EMBL" id="JAKZEL010000023">
    <property type="protein sequence ID" value="KAI4531364.1"/>
    <property type="molecule type" value="Genomic_DNA"/>
</dbReference>
<evidence type="ECO:0000313" key="10">
    <source>
        <dbReference type="EMBL" id="KAI4531367.1"/>
    </source>
</evidence>
<protein>
    <recommendedName>
        <fullName evidence="6">Heme-copper oxidase subunit III family profile domain-containing protein</fullName>
    </recommendedName>
</protein>
<evidence type="ECO:0000256" key="4">
    <source>
        <dbReference type="ARBA" id="ARBA00023136"/>
    </source>
</evidence>
<dbReference type="InterPro" id="IPR000298">
    <property type="entry name" value="Cyt_c_oxidase-like_su3"/>
</dbReference>
<comment type="caution">
    <text evidence="10">The sequence shown here is derived from an EMBL/GenBank/DDBJ whole genome shotgun (WGS) entry which is preliminary data.</text>
</comment>
<organism evidence="10 11">
    <name type="scientific">Ovis ammon polii</name>
    <dbReference type="NCBI Taxonomy" id="230172"/>
    <lineage>
        <taxon>Eukaryota</taxon>
        <taxon>Metazoa</taxon>
        <taxon>Chordata</taxon>
        <taxon>Craniata</taxon>
        <taxon>Vertebrata</taxon>
        <taxon>Euteleostomi</taxon>
        <taxon>Mammalia</taxon>
        <taxon>Eutheria</taxon>
        <taxon>Laurasiatheria</taxon>
        <taxon>Artiodactyla</taxon>
        <taxon>Ruminantia</taxon>
        <taxon>Pecora</taxon>
        <taxon>Bovidae</taxon>
        <taxon>Caprinae</taxon>
        <taxon>Ovis</taxon>
    </lineage>
</organism>
<keyword evidence="2 5" id="KW-0812">Transmembrane</keyword>
<keyword evidence="4 5" id="KW-0472">Membrane</keyword>
<dbReference type="EMBL" id="JAKZEL010000023">
    <property type="protein sequence ID" value="KAI4531362.1"/>
    <property type="molecule type" value="Genomic_DNA"/>
</dbReference>
<evidence type="ECO:0000256" key="1">
    <source>
        <dbReference type="ARBA" id="ARBA00004141"/>
    </source>
</evidence>